<protein>
    <submittedName>
        <fullName evidence="1">Fe-S cluster assembly ATPase SufC</fullName>
    </submittedName>
</protein>
<keyword evidence="2" id="KW-1185">Reference proteome</keyword>
<evidence type="ECO:0000313" key="2">
    <source>
        <dbReference type="Proteomes" id="UP000595814"/>
    </source>
</evidence>
<organism evidence="1 2">
    <name type="scientific">Miniphocaeibacter halophilus</name>
    <dbReference type="NCBI Taxonomy" id="2931922"/>
    <lineage>
        <taxon>Bacteria</taxon>
        <taxon>Bacillati</taxon>
        <taxon>Bacillota</taxon>
        <taxon>Tissierellia</taxon>
        <taxon>Tissierellales</taxon>
        <taxon>Peptoniphilaceae</taxon>
        <taxon>Miniphocaeibacter</taxon>
    </lineage>
</organism>
<sequence length="248" mass="27685">MKEILNVKNLKVQVEDKVILKGIDLRINSGEIHVFMGPNGAGKTTFANAIMGNPIYDISEGEIYFKDKLINDLAVDERAREGIFMSFQAPIEVPGITVENFLKTAKTAVTGETQRVMPFKRELKSSMGKLEMNPDYASRYLNVGFSGGERKKNEILQMSILNPTLAFLDETDSGLDVDAIRIVSQGINDFHSEENAIVIITHQIKLLEKIKPDFVHVFVDGEIVKSGDMSLALDIEKNGFDAYKKEVE</sequence>
<dbReference type="Proteomes" id="UP000595814">
    <property type="component" value="Chromosome"/>
</dbReference>
<evidence type="ECO:0000313" key="1">
    <source>
        <dbReference type="EMBL" id="QQK07244.1"/>
    </source>
</evidence>
<gene>
    <name evidence="1" type="primary">sufC</name>
    <name evidence="1" type="ORF">JFY71_07910</name>
</gene>
<name>A0AC61MQM7_9FIRM</name>
<proteinExistence type="predicted"/>
<reference evidence="1 2" key="1">
    <citation type="journal article" date="2022" name="Int. J. Syst. Evol. Microbiol.">
        <title>Miniphocaeibacter halophilus sp. nov., an ammonium-tolerant acetate-producing bacterium isolated from a biogas system.</title>
        <authorList>
            <person name="Schnurer A."/>
            <person name="Singh A."/>
            <person name="Bi S."/>
            <person name="Qiao W."/>
            <person name="Westerholm M."/>
        </authorList>
    </citation>
    <scope>NUCLEOTIDE SEQUENCE [LARGE SCALE GENOMIC DNA]</scope>
    <source>
        <strain evidence="1 2">AMB_01</strain>
    </source>
</reference>
<dbReference type="EMBL" id="CP066744">
    <property type="protein sequence ID" value="QQK07244.1"/>
    <property type="molecule type" value="Genomic_DNA"/>
</dbReference>
<accession>A0AC61MQM7</accession>